<dbReference type="InterPro" id="IPR029752">
    <property type="entry name" value="D-isomer_DH_CS1"/>
</dbReference>
<evidence type="ECO:0000256" key="2">
    <source>
        <dbReference type="ARBA" id="ARBA00022605"/>
    </source>
</evidence>
<feature type="domain" description="D-isomer specific 2-hydroxyacid dehydrogenase catalytic" evidence="5">
    <location>
        <begin position="5"/>
        <end position="319"/>
    </location>
</feature>
<evidence type="ECO:0000256" key="1">
    <source>
        <dbReference type="ARBA" id="ARBA00005854"/>
    </source>
</evidence>
<dbReference type="GO" id="GO:0030267">
    <property type="term" value="F:glyoxylate reductase (NADPH) activity"/>
    <property type="evidence" value="ECO:0007669"/>
    <property type="project" value="UniProtKB-EC"/>
</dbReference>
<evidence type="ECO:0000256" key="3">
    <source>
        <dbReference type="ARBA" id="ARBA00023002"/>
    </source>
</evidence>
<evidence type="ECO:0000259" key="5">
    <source>
        <dbReference type="Pfam" id="PF00389"/>
    </source>
</evidence>
<proteinExistence type="inferred from homology"/>
<dbReference type="AlphaFoldDB" id="A0A644UCA7"/>
<dbReference type="InterPro" id="IPR006140">
    <property type="entry name" value="D-isomer_DH_NAD-bd"/>
</dbReference>
<sequence length="319" mass="35046">MAFKILLLQDISNEGKVYFQEHNCDLYISQGKNEAEIVEEIHKIQPDALCARNNKITAAMMDGASTIKVVAKHGVGYDSIDVAHATEKKIQVVYVPDGNFISVAEHAMFLIMACARRYEEVAVQFRKGNFGVRNDIKDFTELRGKVLGIMGCGHIGSALAEIAAKGFGMKVLGYSRHLVPGTVSEGNTFVAIGKEEMLKQADFLVLAMPSTPETKYSFTYNDFKNMKKSACFINIARGDIVIEADFIKALQDNLLRAAATDVFDSEPPDIDNPLLKMNNVVVTPHSAGLTVDAMKRTSLSTAQQIVDVLEGRAPKWPVN</sequence>
<gene>
    <name evidence="7" type="primary">ghrB_5</name>
    <name evidence="7" type="ORF">SDC9_22472</name>
</gene>
<dbReference type="InterPro" id="IPR006139">
    <property type="entry name" value="D-isomer_2_OHA_DH_cat_dom"/>
</dbReference>
<dbReference type="PANTHER" id="PTHR42789:SF1">
    <property type="entry name" value="D-ISOMER SPECIFIC 2-HYDROXYACID DEHYDROGENASE FAMILY PROTEIN (AFU_ORTHOLOGUE AFUA_6G10090)"/>
    <property type="match status" value="1"/>
</dbReference>
<dbReference type="SUPFAM" id="SSF51735">
    <property type="entry name" value="NAD(P)-binding Rossmann-fold domains"/>
    <property type="match status" value="1"/>
</dbReference>
<dbReference type="GO" id="GO:0051287">
    <property type="term" value="F:NAD binding"/>
    <property type="evidence" value="ECO:0007669"/>
    <property type="project" value="InterPro"/>
</dbReference>
<dbReference type="Pfam" id="PF02826">
    <property type="entry name" value="2-Hacid_dh_C"/>
    <property type="match status" value="1"/>
</dbReference>
<keyword evidence="2" id="KW-0028">Amino-acid biosynthesis</keyword>
<reference evidence="7" key="1">
    <citation type="submission" date="2019-08" db="EMBL/GenBank/DDBJ databases">
        <authorList>
            <person name="Kucharzyk K."/>
            <person name="Murdoch R.W."/>
            <person name="Higgins S."/>
            <person name="Loffler F."/>
        </authorList>
    </citation>
    <scope>NUCLEOTIDE SEQUENCE</scope>
</reference>
<keyword evidence="7" id="KW-0670">Pyruvate</keyword>
<feature type="domain" description="D-isomer specific 2-hydroxyacid dehydrogenase NAD-binding" evidence="6">
    <location>
        <begin position="109"/>
        <end position="287"/>
    </location>
</feature>
<accession>A0A644UCA7</accession>
<name>A0A644UCA7_9ZZZZ</name>
<comment type="similarity">
    <text evidence="1">Belongs to the D-isomer specific 2-hydroxyacid dehydrogenase family.</text>
</comment>
<organism evidence="7">
    <name type="scientific">bioreactor metagenome</name>
    <dbReference type="NCBI Taxonomy" id="1076179"/>
    <lineage>
        <taxon>unclassified sequences</taxon>
        <taxon>metagenomes</taxon>
        <taxon>ecological metagenomes</taxon>
    </lineage>
</organism>
<dbReference type="PROSITE" id="PS00065">
    <property type="entry name" value="D_2_HYDROXYACID_DH_1"/>
    <property type="match status" value="1"/>
</dbReference>
<evidence type="ECO:0000256" key="4">
    <source>
        <dbReference type="ARBA" id="ARBA00023027"/>
    </source>
</evidence>
<dbReference type="Pfam" id="PF00389">
    <property type="entry name" value="2-Hacid_dh"/>
    <property type="match status" value="1"/>
</dbReference>
<dbReference type="SUPFAM" id="SSF52283">
    <property type="entry name" value="Formate/glycerate dehydrogenase catalytic domain-like"/>
    <property type="match status" value="1"/>
</dbReference>
<dbReference type="PANTHER" id="PTHR42789">
    <property type="entry name" value="D-ISOMER SPECIFIC 2-HYDROXYACID DEHYDROGENASE FAMILY PROTEIN (AFU_ORTHOLOGUE AFUA_6G10090)"/>
    <property type="match status" value="1"/>
</dbReference>
<dbReference type="GO" id="GO:0008652">
    <property type="term" value="P:amino acid biosynthetic process"/>
    <property type="evidence" value="ECO:0007669"/>
    <property type="project" value="UniProtKB-KW"/>
</dbReference>
<protein>
    <submittedName>
        <fullName evidence="7">Glyoxylate/hydroxypyruvate reductase B</fullName>
        <ecNumber evidence="7">1.1.1.79</ecNumber>
    </submittedName>
</protein>
<dbReference type="Gene3D" id="3.40.50.720">
    <property type="entry name" value="NAD(P)-binding Rossmann-like Domain"/>
    <property type="match status" value="2"/>
</dbReference>
<dbReference type="EMBL" id="VSSQ01000099">
    <property type="protein sequence ID" value="MPL76626.1"/>
    <property type="molecule type" value="Genomic_DNA"/>
</dbReference>
<dbReference type="EC" id="1.1.1.79" evidence="7"/>
<dbReference type="CDD" id="cd12173">
    <property type="entry name" value="PGDH_4"/>
    <property type="match status" value="1"/>
</dbReference>
<keyword evidence="4" id="KW-0520">NAD</keyword>
<keyword evidence="3 7" id="KW-0560">Oxidoreductase</keyword>
<comment type="caution">
    <text evidence="7">The sequence shown here is derived from an EMBL/GenBank/DDBJ whole genome shotgun (WGS) entry which is preliminary data.</text>
</comment>
<dbReference type="InterPro" id="IPR036291">
    <property type="entry name" value="NAD(P)-bd_dom_sf"/>
</dbReference>
<dbReference type="InterPro" id="IPR050857">
    <property type="entry name" value="D-2-hydroxyacid_DH"/>
</dbReference>
<evidence type="ECO:0000313" key="7">
    <source>
        <dbReference type="EMBL" id="MPL76626.1"/>
    </source>
</evidence>
<evidence type="ECO:0000259" key="6">
    <source>
        <dbReference type="Pfam" id="PF02826"/>
    </source>
</evidence>